<evidence type="ECO:0000259" key="3">
    <source>
        <dbReference type="Pfam" id="PF14690"/>
    </source>
</evidence>
<dbReference type="PANTHER" id="PTHR33498">
    <property type="entry name" value="TRANSPOSASE FOR INSERTION SEQUENCE ELEMENT IS1557"/>
    <property type="match status" value="1"/>
</dbReference>
<keyword evidence="5" id="KW-1185">Reference proteome</keyword>
<proteinExistence type="predicted"/>
<dbReference type="InterPro" id="IPR029261">
    <property type="entry name" value="Transposase_Znf"/>
</dbReference>
<dbReference type="InterPro" id="IPR002560">
    <property type="entry name" value="Transposase_DDE"/>
</dbReference>
<evidence type="ECO:0000313" key="5">
    <source>
        <dbReference type="Proteomes" id="UP001225761"/>
    </source>
</evidence>
<dbReference type="Pfam" id="PF13542">
    <property type="entry name" value="HTH_Tnp_ISL3"/>
    <property type="match status" value="1"/>
</dbReference>
<dbReference type="InterPro" id="IPR032877">
    <property type="entry name" value="Transposase_HTH"/>
</dbReference>
<dbReference type="RefSeq" id="WP_283381801.1">
    <property type="nucleotide sequence ID" value="NZ_JASHIE010000006.1"/>
</dbReference>
<comment type="caution">
    <text evidence="4">The sequence shown here is derived from an EMBL/GenBank/DDBJ whole genome shotgun (WGS) entry which is preliminary data.</text>
</comment>
<evidence type="ECO:0000259" key="2">
    <source>
        <dbReference type="Pfam" id="PF13542"/>
    </source>
</evidence>
<accession>A0ABT6Z1Z0</accession>
<feature type="domain" description="Transposase IS204/IS1001/IS1096/IS1165 helix-turn-helix" evidence="2">
    <location>
        <begin position="90"/>
        <end position="138"/>
    </location>
</feature>
<dbReference type="Proteomes" id="UP001225761">
    <property type="component" value="Unassembled WGS sequence"/>
</dbReference>
<sequence>MSENSFYENLLSLPDLKVDSIEHLPSKLVIHCHLSVKTGQCPVCQQKTTSINQYTERVLQDLTIVGKQVYLKIRIPQFECQNCHRYFSYELPFADANKSYTYRQSKWIFELCSQQPFTEVAALVNLSNKTVEHLYYEHVSKRLQVKERFKNVRQLGIDELSHRKGKGDYCCVLTDLERGTHLDILPDRKKETIIAYFNDLGAGICQQIQVVSCDIWDSYILASRQCFPNAEITLDHFHIVKALNESLDAVRKSLRKAYQTHQEFKNIKWLLFKQAQNCTEEQTHLLNLAFEKSPTLHQFYIQRNRFHTIYQCATDAENMTHLLNDWIEQATKLEHPKTNKFIKTLQNWMTNIASYANTFATNAVTEGLNNLIRRIKRISFGMPNFEHLRLRVLAKNI</sequence>
<organism evidence="4 5">
    <name type="scientific">Flectobacillus rivi</name>
    <dbReference type="NCBI Taxonomy" id="2984209"/>
    <lineage>
        <taxon>Bacteria</taxon>
        <taxon>Pseudomonadati</taxon>
        <taxon>Bacteroidota</taxon>
        <taxon>Cytophagia</taxon>
        <taxon>Cytophagales</taxon>
        <taxon>Flectobacillaceae</taxon>
        <taxon>Flectobacillus</taxon>
    </lineage>
</organism>
<dbReference type="NCBIfam" id="NF033550">
    <property type="entry name" value="transpos_ISL3"/>
    <property type="match status" value="1"/>
</dbReference>
<dbReference type="Pfam" id="PF01610">
    <property type="entry name" value="DDE_Tnp_ISL3"/>
    <property type="match status" value="1"/>
</dbReference>
<name>A0ABT6Z1Z0_9BACT</name>
<evidence type="ECO:0000259" key="1">
    <source>
        <dbReference type="Pfam" id="PF01610"/>
    </source>
</evidence>
<dbReference type="Pfam" id="PF14690">
    <property type="entry name" value="Zn_ribbon_ISL3"/>
    <property type="match status" value="1"/>
</dbReference>
<dbReference type="EMBL" id="JASHIE010000006">
    <property type="protein sequence ID" value="MDI9875050.1"/>
    <property type="molecule type" value="Genomic_DNA"/>
</dbReference>
<feature type="domain" description="Transposase IS204/IS1001/IS1096/IS1165 DDE" evidence="1">
    <location>
        <begin position="155"/>
        <end position="392"/>
    </location>
</feature>
<evidence type="ECO:0000313" key="4">
    <source>
        <dbReference type="EMBL" id="MDI9875050.1"/>
    </source>
</evidence>
<dbReference type="PANTHER" id="PTHR33498:SF1">
    <property type="entry name" value="TRANSPOSASE FOR INSERTION SEQUENCE ELEMENT IS1557"/>
    <property type="match status" value="1"/>
</dbReference>
<feature type="domain" description="Transposase IS204/IS1001/IS1096/IS1165 zinc-finger" evidence="3">
    <location>
        <begin position="38"/>
        <end position="83"/>
    </location>
</feature>
<reference evidence="4 5" key="1">
    <citation type="submission" date="2023-05" db="EMBL/GenBank/DDBJ databases">
        <title>Novel species of genus Flectobacillus isolated from stream in China.</title>
        <authorList>
            <person name="Lu H."/>
        </authorList>
    </citation>
    <scope>NUCLEOTIDE SEQUENCE [LARGE SCALE GENOMIC DNA]</scope>
    <source>
        <strain evidence="4 5">LFS242W</strain>
    </source>
</reference>
<protein>
    <submittedName>
        <fullName evidence="4">ISL3 family transposase</fullName>
    </submittedName>
</protein>
<dbReference type="InterPro" id="IPR047951">
    <property type="entry name" value="Transpos_ISL3"/>
</dbReference>
<gene>
    <name evidence="4" type="ORF">QM481_10980</name>
</gene>